<dbReference type="PROSITE" id="PS50850">
    <property type="entry name" value="MFS"/>
    <property type="match status" value="1"/>
</dbReference>
<keyword evidence="3" id="KW-0813">Transport</keyword>
<dbReference type="CDD" id="cd17325">
    <property type="entry name" value="MFS_MdtG_SLC18_like"/>
    <property type="match status" value="1"/>
</dbReference>
<feature type="transmembrane region" description="Helical" evidence="7">
    <location>
        <begin position="255"/>
        <end position="279"/>
    </location>
</feature>
<dbReference type="GO" id="GO:0005886">
    <property type="term" value="C:plasma membrane"/>
    <property type="evidence" value="ECO:0007669"/>
    <property type="project" value="UniProtKB-SubCell"/>
</dbReference>
<feature type="transmembrane region" description="Helical" evidence="7">
    <location>
        <begin position="72"/>
        <end position="91"/>
    </location>
</feature>
<dbReference type="InterPro" id="IPR050930">
    <property type="entry name" value="MFS_Vesicular_Transporter"/>
</dbReference>
<evidence type="ECO:0000256" key="1">
    <source>
        <dbReference type="ARBA" id="ARBA00004651"/>
    </source>
</evidence>
<dbReference type="InterPro" id="IPR001958">
    <property type="entry name" value="Tet-R_TetA/multi-R_MdtG-like"/>
</dbReference>
<dbReference type="InterPro" id="IPR005829">
    <property type="entry name" value="Sugar_transporter_CS"/>
</dbReference>
<gene>
    <name evidence="9" type="ORF">HOP40_21390</name>
</gene>
<dbReference type="InterPro" id="IPR011701">
    <property type="entry name" value="MFS"/>
</dbReference>
<evidence type="ECO:0000256" key="5">
    <source>
        <dbReference type="ARBA" id="ARBA00022989"/>
    </source>
</evidence>
<evidence type="ECO:0000256" key="7">
    <source>
        <dbReference type="SAM" id="Phobius"/>
    </source>
</evidence>
<feature type="transmembrane region" description="Helical" evidence="7">
    <location>
        <begin position="351"/>
        <end position="370"/>
    </location>
</feature>
<feature type="transmembrane region" description="Helical" evidence="7">
    <location>
        <begin position="376"/>
        <end position="396"/>
    </location>
</feature>
<protein>
    <submittedName>
        <fullName evidence="9">MFS transporter</fullName>
    </submittedName>
</protein>
<feature type="transmembrane region" description="Helical" evidence="7">
    <location>
        <begin position="161"/>
        <end position="179"/>
    </location>
</feature>
<keyword evidence="10" id="KW-1185">Reference proteome</keyword>
<evidence type="ECO:0000256" key="2">
    <source>
        <dbReference type="ARBA" id="ARBA00007520"/>
    </source>
</evidence>
<sequence length="404" mass="41149">MRLPVEVWILSLISFLSAAGMGLVAPALPALAREYDVGITAMSVAISGFAAARLLANVGLIPALRHVRLRPVLAAGLGFQATTTFASGLATDYTWFVVFRCLSGIGSAAFTIASTALLVALAPADRRGRAMSVFGGSSGIGIVAGPAIGGALALAQPHLPLLVYGAALGLGGVIAVVLLRRARDVRTVEAAPPPAETDTAAVHTDGMIGRTRSPGALAQLFRDPLFRTVIACQFVHGWVNYGLRMAILPTYLESVGHGLAFVGIGLTVAAATQLVTTTVSGGVSDRLGRRPVLLTSFVLALGAIALFGFPAAPWIVIAAFFAFGLAGGAQASASSAMLADSRAGRTAAAAGVFWMTFDIAAIVGPLLTGVTVEVAGYPWALGVAALVVAVAAGVTVRMPRTRPS</sequence>
<comment type="similarity">
    <text evidence="2">Belongs to the major facilitator superfamily. TCR/Tet family.</text>
</comment>
<evidence type="ECO:0000256" key="3">
    <source>
        <dbReference type="ARBA" id="ARBA00022448"/>
    </source>
</evidence>
<evidence type="ECO:0000256" key="6">
    <source>
        <dbReference type="ARBA" id="ARBA00023136"/>
    </source>
</evidence>
<evidence type="ECO:0000313" key="10">
    <source>
        <dbReference type="Proteomes" id="UP000505377"/>
    </source>
</evidence>
<feature type="transmembrane region" description="Helical" evidence="7">
    <location>
        <begin position="97"/>
        <end position="121"/>
    </location>
</feature>
<dbReference type="AlphaFoldDB" id="A0A6M6JJ13"/>
<dbReference type="Gene3D" id="1.20.1250.20">
    <property type="entry name" value="MFS general substrate transporter like domains"/>
    <property type="match status" value="2"/>
</dbReference>
<dbReference type="PANTHER" id="PTHR23506">
    <property type="entry name" value="GH10249P"/>
    <property type="match status" value="1"/>
</dbReference>
<dbReference type="SUPFAM" id="SSF103473">
    <property type="entry name" value="MFS general substrate transporter"/>
    <property type="match status" value="1"/>
</dbReference>
<feature type="transmembrane region" description="Helical" evidence="7">
    <location>
        <begin position="37"/>
        <end position="60"/>
    </location>
</feature>
<dbReference type="RefSeq" id="WP_172161307.1">
    <property type="nucleotide sequence ID" value="NZ_CP053564.1"/>
</dbReference>
<organism evidence="9 10">
    <name type="scientific">Pseudonocardia broussonetiae</name>
    <dbReference type="NCBI Taxonomy" id="2736640"/>
    <lineage>
        <taxon>Bacteria</taxon>
        <taxon>Bacillati</taxon>
        <taxon>Actinomycetota</taxon>
        <taxon>Actinomycetes</taxon>
        <taxon>Pseudonocardiales</taxon>
        <taxon>Pseudonocardiaceae</taxon>
        <taxon>Pseudonocardia</taxon>
    </lineage>
</organism>
<dbReference type="PRINTS" id="PR01035">
    <property type="entry name" value="TCRTETA"/>
</dbReference>
<dbReference type="KEGG" id="pbro:HOP40_21390"/>
<dbReference type="InterPro" id="IPR036259">
    <property type="entry name" value="MFS_trans_sf"/>
</dbReference>
<feature type="domain" description="Major facilitator superfamily (MFS) profile" evidence="8">
    <location>
        <begin position="6"/>
        <end position="402"/>
    </location>
</feature>
<accession>A0A6M6JJ13</accession>
<reference evidence="9 10" key="1">
    <citation type="submission" date="2020-05" db="EMBL/GenBank/DDBJ databases">
        <authorList>
            <person name="Mo P."/>
        </authorList>
    </citation>
    <scope>NUCLEOTIDE SEQUENCE [LARGE SCALE GENOMIC DNA]</scope>
    <source>
        <strain evidence="9 10">Gen01</strain>
    </source>
</reference>
<dbReference type="EMBL" id="CP053564">
    <property type="protein sequence ID" value="QJY48038.1"/>
    <property type="molecule type" value="Genomic_DNA"/>
</dbReference>
<proteinExistence type="inferred from homology"/>
<dbReference type="PROSITE" id="PS00216">
    <property type="entry name" value="SUGAR_TRANSPORT_1"/>
    <property type="match status" value="1"/>
</dbReference>
<dbReference type="PANTHER" id="PTHR23506:SF23">
    <property type="entry name" value="GH10249P"/>
    <property type="match status" value="1"/>
</dbReference>
<feature type="transmembrane region" description="Helical" evidence="7">
    <location>
        <begin position="291"/>
        <end position="309"/>
    </location>
</feature>
<evidence type="ECO:0000256" key="4">
    <source>
        <dbReference type="ARBA" id="ARBA00022692"/>
    </source>
</evidence>
<comment type="subcellular location">
    <subcellularLocation>
        <location evidence="1">Cell membrane</location>
        <topology evidence="1">Multi-pass membrane protein</topology>
    </subcellularLocation>
</comment>
<name>A0A6M6JJ13_9PSEU</name>
<evidence type="ECO:0000313" key="9">
    <source>
        <dbReference type="EMBL" id="QJY48038.1"/>
    </source>
</evidence>
<feature type="transmembrane region" description="Helical" evidence="7">
    <location>
        <begin position="133"/>
        <end position="155"/>
    </location>
</feature>
<dbReference type="Proteomes" id="UP000505377">
    <property type="component" value="Chromosome"/>
</dbReference>
<keyword evidence="6 7" id="KW-0472">Membrane</keyword>
<dbReference type="InterPro" id="IPR020846">
    <property type="entry name" value="MFS_dom"/>
</dbReference>
<dbReference type="Pfam" id="PF07690">
    <property type="entry name" value="MFS_1"/>
    <property type="match status" value="1"/>
</dbReference>
<evidence type="ECO:0000259" key="8">
    <source>
        <dbReference type="PROSITE" id="PS50850"/>
    </source>
</evidence>
<keyword evidence="5 7" id="KW-1133">Transmembrane helix</keyword>
<keyword evidence="4 7" id="KW-0812">Transmembrane</keyword>
<dbReference type="GO" id="GO:0022857">
    <property type="term" value="F:transmembrane transporter activity"/>
    <property type="evidence" value="ECO:0007669"/>
    <property type="project" value="InterPro"/>
</dbReference>
<feature type="transmembrane region" description="Helical" evidence="7">
    <location>
        <begin position="7"/>
        <end position="31"/>
    </location>
</feature>